<protein>
    <submittedName>
        <fullName evidence="12">Mitochondrial tricarboxylate transporter</fullName>
    </submittedName>
</protein>
<dbReference type="InterPro" id="IPR049563">
    <property type="entry name" value="TXTP-like"/>
</dbReference>
<dbReference type="EMBL" id="CCYA01000221">
    <property type="protein sequence ID" value="CEH13650.1"/>
    <property type="molecule type" value="Genomic_DNA"/>
</dbReference>
<dbReference type="GO" id="GO:0071913">
    <property type="term" value="F:citrate secondary active transmembrane transporter activity"/>
    <property type="evidence" value="ECO:0007669"/>
    <property type="project" value="TreeGrafter"/>
</dbReference>
<evidence type="ECO:0000256" key="10">
    <source>
        <dbReference type="RuleBase" id="RU000488"/>
    </source>
</evidence>
<dbReference type="InterPro" id="IPR023395">
    <property type="entry name" value="MCP_dom_sf"/>
</dbReference>
<feature type="region of interest" description="Disordered" evidence="11">
    <location>
        <begin position="1"/>
        <end position="25"/>
    </location>
</feature>
<dbReference type="FunFam" id="1.50.40.10:FF:000007">
    <property type="entry name" value="Mitochondrial tricarboxylate transport protein-like"/>
    <property type="match status" value="1"/>
</dbReference>
<dbReference type="GO" id="GO:0006843">
    <property type="term" value="P:mitochondrial citrate transmembrane transport"/>
    <property type="evidence" value="ECO:0007669"/>
    <property type="project" value="TreeGrafter"/>
</dbReference>
<dbReference type="Proteomes" id="UP000054845">
    <property type="component" value="Unassembled WGS sequence"/>
</dbReference>
<evidence type="ECO:0000256" key="8">
    <source>
        <dbReference type="ARBA" id="ARBA00023136"/>
    </source>
</evidence>
<keyword evidence="7" id="KW-0496">Mitochondrion</keyword>
<dbReference type="GO" id="GO:0031966">
    <property type="term" value="C:mitochondrial membrane"/>
    <property type="evidence" value="ECO:0007669"/>
    <property type="project" value="UniProtKB-SubCell"/>
</dbReference>
<evidence type="ECO:0000256" key="6">
    <source>
        <dbReference type="ARBA" id="ARBA00022989"/>
    </source>
</evidence>
<dbReference type="STRING" id="401625.A0A0N7L9F6"/>
<keyword evidence="13" id="KW-1185">Reference proteome</keyword>
<keyword evidence="3 10" id="KW-0813">Transport</keyword>
<feature type="repeat" description="Solcar" evidence="9">
    <location>
        <begin position="120"/>
        <end position="211"/>
    </location>
</feature>
<keyword evidence="8 9" id="KW-0472">Membrane</keyword>
<reference evidence="13" key="1">
    <citation type="submission" date="2014-09" db="EMBL/GenBank/DDBJ databases">
        <authorList>
            <person name="Sharma Rahul"/>
            <person name="Thines Marco"/>
        </authorList>
    </citation>
    <scope>NUCLEOTIDE SEQUENCE [LARGE SCALE GENOMIC DNA]</scope>
</reference>
<evidence type="ECO:0000256" key="2">
    <source>
        <dbReference type="ARBA" id="ARBA00006375"/>
    </source>
</evidence>
<feature type="repeat" description="Solcar" evidence="9">
    <location>
        <begin position="219"/>
        <end position="304"/>
    </location>
</feature>
<dbReference type="Gene3D" id="1.50.40.10">
    <property type="entry name" value="Mitochondrial carrier domain"/>
    <property type="match status" value="1"/>
</dbReference>
<dbReference type="AlphaFoldDB" id="A0A0N7L9F6"/>
<evidence type="ECO:0000256" key="3">
    <source>
        <dbReference type="ARBA" id="ARBA00022448"/>
    </source>
</evidence>
<keyword evidence="5" id="KW-0677">Repeat</keyword>
<evidence type="ECO:0000313" key="13">
    <source>
        <dbReference type="Proteomes" id="UP000054845"/>
    </source>
</evidence>
<dbReference type="InterPro" id="IPR018108">
    <property type="entry name" value="MCP_transmembrane"/>
</dbReference>
<evidence type="ECO:0000256" key="11">
    <source>
        <dbReference type="SAM" id="MobiDB-lite"/>
    </source>
</evidence>
<evidence type="ECO:0000256" key="7">
    <source>
        <dbReference type="ARBA" id="ARBA00023128"/>
    </source>
</evidence>
<feature type="compositionally biased region" description="Low complexity" evidence="11">
    <location>
        <begin position="1"/>
        <end position="17"/>
    </location>
</feature>
<keyword evidence="4 9" id="KW-0812">Transmembrane</keyword>
<dbReference type="PANTHER" id="PTHR45788:SF4">
    <property type="entry name" value="TRICARBOXYLATE TRANSPORT PROTEIN, MITOCHONDRIAL"/>
    <property type="match status" value="1"/>
</dbReference>
<dbReference type="PANTHER" id="PTHR45788">
    <property type="entry name" value="SUCCINATE/FUMARATE MITOCHONDRIAL TRANSPORTER-RELATED"/>
    <property type="match status" value="1"/>
</dbReference>
<comment type="similarity">
    <text evidence="2 10">Belongs to the mitochondrial carrier (TC 2.A.29) family.</text>
</comment>
<proteinExistence type="inferred from homology"/>
<comment type="subcellular location">
    <subcellularLocation>
        <location evidence="1">Mitochondrion membrane</location>
        <topology evidence="1">Multi-pass membrane protein</topology>
    </subcellularLocation>
</comment>
<evidence type="ECO:0000256" key="1">
    <source>
        <dbReference type="ARBA" id="ARBA00004225"/>
    </source>
</evidence>
<dbReference type="Pfam" id="PF00153">
    <property type="entry name" value="Mito_carr"/>
    <property type="match status" value="3"/>
</dbReference>
<evidence type="ECO:0000256" key="5">
    <source>
        <dbReference type="ARBA" id="ARBA00022737"/>
    </source>
</evidence>
<evidence type="ECO:0000256" key="9">
    <source>
        <dbReference type="PROSITE-ProRule" id="PRU00282"/>
    </source>
</evidence>
<dbReference type="SUPFAM" id="SSF103506">
    <property type="entry name" value="Mitochondrial carrier"/>
    <property type="match status" value="1"/>
</dbReference>
<feature type="repeat" description="Solcar" evidence="9">
    <location>
        <begin position="24"/>
        <end position="111"/>
    </location>
</feature>
<keyword evidence="6" id="KW-1133">Transmembrane helix</keyword>
<accession>A0A0N7L9F6</accession>
<sequence>MSSATTTSTSPSSAKVPPAKKRQEKPLNSLVAGAFAGAVEGFATYPTEYVKTQAQFAVASGAKPPGPFAIVKETVGRNGVRGLYAGCSALVAGNAVKAGVRFLSYDSIKLAVADRETGQLTLPRSIAAGFLAGLCEGAFAVAPSEAIKTRLIEDGKKPKSERLYKGLISGSAAIVRAEGIRGIYKGLVPTMARQGANSAVRLTTYSTLRALATKDGRKTGSVETFLMGAAAGVVTVYLTMPFDVVKTRLQSANSARYTGMLNCFTTVLKEEGVLRFWKGTTPRLTRLILSGGIVFTIYENALNLLDALEHKAVDVAKDNGVVKA</sequence>
<dbReference type="PROSITE" id="PS50920">
    <property type="entry name" value="SOLCAR"/>
    <property type="match status" value="3"/>
</dbReference>
<organism evidence="12 13">
    <name type="scientific">Ceraceosorus bombacis</name>
    <dbReference type="NCBI Taxonomy" id="401625"/>
    <lineage>
        <taxon>Eukaryota</taxon>
        <taxon>Fungi</taxon>
        <taxon>Dikarya</taxon>
        <taxon>Basidiomycota</taxon>
        <taxon>Ustilaginomycotina</taxon>
        <taxon>Exobasidiomycetes</taxon>
        <taxon>Ceraceosorales</taxon>
        <taxon>Ceraceosoraceae</taxon>
        <taxon>Ceraceosorus</taxon>
    </lineage>
</organism>
<evidence type="ECO:0000256" key="4">
    <source>
        <dbReference type="ARBA" id="ARBA00022692"/>
    </source>
</evidence>
<name>A0A0N7L9F6_9BASI</name>
<evidence type="ECO:0000313" key="12">
    <source>
        <dbReference type="EMBL" id="CEH13650.1"/>
    </source>
</evidence>
<dbReference type="OrthoDB" id="44467at2759"/>